<dbReference type="Proteomes" id="UP000595814">
    <property type="component" value="Chromosome"/>
</dbReference>
<accession>A0AC61MMT2</accession>
<proteinExistence type="predicted"/>
<organism evidence="1 2">
    <name type="scientific">Miniphocaeibacter halophilus</name>
    <dbReference type="NCBI Taxonomy" id="2931922"/>
    <lineage>
        <taxon>Bacteria</taxon>
        <taxon>Bacillati</taxon>
        <taxon>Bacillota</taxon>
        <taxon>Tissierellia</taxon>
        <taxon>Tissierellales</taxon>
        <taxon>Peptoniphilaceae</taxon>
        <taxon>Miniphocaeibacter</taxon>
    </lineage>
</organism>
<dbReference type="EMBL" id="CP066744">
    <property type="protein sequence ID" value="QQK06972.1"/>
    <property type="molecule type" value="Genomic_DNA"/>
</dbReference>
<gene>
    <name evidence="1" type="ORF">JFY71_06380</name>
</gene>
<sequence>MLTMFLKYVPSILLIIGGLLFIVFKKLTWNNFIYFIFKDRKEDINKFTGKVWIILGVVLLILTIIMNLEIKTIACLYLFLIFISFIIVYFEFKKRLK</sequence>
<evidence type="ECO:0000313" key="1">
    <source>
        <dbReference type="EMBL" id="QQK06972.1"/>
    </source>
</evidence>
<evidence type="ECO:0000313" key="2">
    <source>
        <dbReference type="Proteomes" id="UP000595814"/>
    </source>
</evidence>
<reference evidence="1 2" key="1">
    <citation type="journal article" date="2022" name="Int. J. Syst. Evol. Microbiol.">
        <title>Miniphocaeibacter halophilus sp. nov., an ammonium-tolerant acetate-producing bacterium isolated from a biogas system.</title>
        <authorList>
            <person name="Schnurer A."/>
            <person name="Singh A."/>
            <person name="Bi S."/>
            <person name="Qiao W."/>
            <person name="Westerholm M."/>
        </authorList>
    </citation>
    <scope>NUCLEOTIDE SEQUENCE [LARGE SCALE GENOMIC DNA]</scope>
    <source>
        <strain evidence="1 2">AMB_01</strain>
    </source>
</reference>
<keyword evidence="2" id="KW-1185">Reference proteome</keyword>
<name>A0AC61MMT2_9FIRM</name>
<protein>
    <submittedName>
        <fullName evidence="1">Uncharacterized protein</fullName>
    </submittedName>
</protein>